<evidence type="ECO:0000313" key="1">
    <source>
        <dbReference type="EMBL" id="EFN80969.1"/>
    </source>
</evidence>
<dbReference type="InParanoid" id="E2BTL3"/>
<dbReference type="EMBL" id="GL450449">
    <property type="protein sequence ID" value="EFN80969.1"/>
    <property type="molecule type" value="Genomic_DNA"/>
</dbReference>
<reference evidence="1 2" key="1">
    <citation type="journal article" date="2010" name="Science">
        <title>Genomic comparison of the ants Camponotus floridanus and Harpegnathos saltator.</title>
        <authorList>
            <person name="Bonasio R."/>
            <person name="Zhang G."/>
            <person name="Ye C."/>
            <person name="Mutti N.S."/>
            <person name="Fang X."/>
            <person name="Qin N."/>
            <person name="Donahue G."/>
            <person name="Yang P."/>
            <person name="Li Q."/>
            <person name="Li C."/>
            <person name="Zhang P."/>
            <person name="Huang Z."/>
            <person name="Berger S.L."/>
            <person name="Reinberg D."/>
            <person name="Wang J."/>
            <person name="Liebig J."/>
        </authorList>
    </citation>
    <scope>NUCLEOTIDE SEQUENCE [LARGE SCALE GENOMIC DNA]</scope>
    <source>
        <strain evidence="1 2">R22 G/1</strain>
    </source>
</reference>
<sequence>MEDKRWVKESWKEKVKDEWKERYGREREKYYNRNGWGIAAIDSLGSEEENIKGKLVRREKEVQRQIEEGQIRGEV</sequence>
<keyword evidence="2" id="KW-1185">Reference proteome</keyword>
<proteinExistence type="predicted"/>
<name>E2BTL3_HARSA</name>
<dbReference type="Proteomes" id="UP000008237">
    <property type="component" value="Unassembled WGS sequence"/>
</dbReference>
<organism evidence="2">
    <name type="scientific">Harpegnathos saltator</name>
    <name type="common">Jerdon's jumping ant</name>
    <dbReference type="NCBI Taxonomy" id="610380"/>
    <lineage>
        <taxon>Eukaryota</taxon>
        <taxon>Metazoa</taxon>
        <taxon>Ecdysozoa</taxon>
        <taxon>Arthropoda</taxon>
        <taxon>Hexapoda</taxon>
        <taxon>Insecta</taxon>
        <taxon>Pterygota</taxon>
        <taxon>Neoptera</taxon>
        <taxon>Endopterygota</taxon>
        <taxon>Hymenoptera</taxon>
        <taxon>Apocrita</taxon>
        <taxon>Aculeata</taxon>
        <taxon>Formicoidea</taxon>
        <taxon>Formicidae</taxon>
        <taxon>Ponerinae</taxon>
        <taxon>Ponerini</taxon>
        <taxon>Harpegnathos</taxon>
    </lineage>
</organism>
<protein>
    <submittedName>
        <fullName evidence="1">Uncharacterized protein</fullName>
    </submittedName>
</protein>
<accession>E2BTL3</accession>
<gene>
    <name evidence="1" type="ORF">EAI_11139</name>
</gene>
<evidence type="ECO:0000313" key="2">
    <source>
        <dbReference type="Proteomes" id="UP000008237"/>
    </source>
</evidence>
<dbReference type="AlphaFoldDB" id="E2BTL3"/>